<sequence length="218" mass="24204">MKQELKEYELCRPRRGSTSSSEESSGTAASTSTKQVKQTKLDCVSCQNYNKASKRHKDITHAVTCFIARDILPITTVEKPGFDQLLATLDPRLKCPAASISQTQRFRHENGSGVEKLRTEYELCRPRRDSTSSSEESSGTAASTSTKQEKQTKLDFVSCQNYDKASKDITHAVTCSIARDILPVTTVEKPGCKQLLATLDPRYEVPGRKYFSNTALQA</sequence>
<dbReference type="AlphaFoldDB" id="A0AAV1EM68"/>
<gene>
    <name evidence="2" type="ORF">XNOV1_A039524</name>
</gene>
<protein>
    <submittedName>
        <fullName evidence="2">Zinc finger BED domain-containing 1-like protein</fullName>
    </submittedName>
</protein>
<evidence type="ECO:0000313" key="2">
    <source>
        <dbReference type="EMBL" id="CAJ1049841.1"/>
    </source>
</evidence>
<dbReference type="PANTHER" id="PTHR46481:SF9">
    <property type="entry name" value="ZINC FINGER BED DOMAIN-CONTAINING PROTEIN 1-LIKE"/>
    <property type="match status" value="1"/>
</dbReference>
<feature type="compositionally biased region" description="Basic and acidic residues" evidence="1">
    <location>
        <begin position="117"/>
        <end position="130"/>
    </location>
</feature>
<proteinExistence type="predicted"/>
<feature type="compositionally biased region" description="Low complexity" evidence="1">
    <location>
        <begin position="131"/>
        <end position="146"/>
    </location>
</feature>
<dbReference type="InterPro" id="IPR052035">
    <property type="entry name" value="ZnF_BED_domain_contain"/>
</dbReference>
<feature type="compositionally biased region" description="Basic and acidic residues" evidence="1">
    <location>
        <begin position="1"/>
        <end position="12"/>
    </location>
</feature>
<keyword evidence="3" id="KW-1185">Reference proteome</keyword>
<dbReference type="PANTHER" id="PTHR46481">
    <property type="entry name" value="ZINC FINGER BED DOMAIN-CONTAINING PROTEIN 4"/>
    <property type="match status" value="1"/>
</dbReference>
<reference evidence="2" key="1">
    <citation type="submission" date="2023-08" db="EMBL/GenBank/DDBJ databases">
        <authorList>
            <person name="Alioto T."/>
            <person name="Alioto T."/>
            <person name="Gomez Garrido J."/>
        </authorList>
    </citation>
    <scope>NUCLEOTIDE SEQUENCE</scope>
</reference>
<feature type="region of interest" description="Disordered" evidence="1">
    <location>
        <begin position="1"/>
        <end position="34"/>
    </location>
</feature>
<feature type="region of interest" description="Disordered" evidence="1">
    <location>
        <begin position="117"/>
        <end position="147"/>
    </location>
</feature>
<name>A0AAV1EM68_XYRNO</name>
<dbReference type="EMBL" id="OY660864">
    <property type="protein sequence ID" value="CAJ1049841.1"/>
    <property type="molecule type" value="Genomic_DNA"/>
</dbReference>
<accession>A0AAV1EM68</accession>
<organism evidence="2 3">
    <name type="scientific">Xyrichtys novacula</name>
    <name type="common">Pearly razorfish</name>
    <name type="synonym">Hemipteronotus novacula</name>
    <dbReference type="NCBI Taxonomy" id="13765"/>
    <lineage>
        <taxon>Eukaryota</taxon>
        <taxon>Metazoa</taxon>
        <taxon>Chordata</taxon>
        <taxon>Craniata</taxon>
        <taxon>Vertebrata</taxon>
        <taxon>Euteleostomi</taxon>
        <taxon>Actinopterygii</taxon>
        <taxon>Neopterygii</taxon>
        <taxon>Teleostei</taxon>
        <taxon>Neoteleostei</taxon>
        <taxon>Acanthomorphata</taxon>
        <taxon>Eupercaria</taxon>
        <taxon>Labriformes</taxon>
        <taxon>Labridae</taxon>
        <taxon>Xyrichtys</taxon>
    </lineage>
</organism>
<feature type="compositionally biased region" description="Low complexity" evidence="1">
    <location>
        <begin position="16"/>
        <end position="33"/>
    </location>
</feature>
<evidence type="ECO:0000256" key="1">
    <source>
        <dbReference type="SAM" id="MobiDB-lite"/>
    </source>
</evidence>
<dbReference type="Proteomes" id="UP001178508">
    <property type="component" value="Chromosome 1"/>
</dbReference>
<evidence type="ECO:0000313" key="3">
    <source>
        <dbReference type="Proteomes" id="UP001178508"/>
    </source>
</evidence>